<dbReference type="InterPro" id="IPR000914">
    <property type="entry name" value="SBP_5_dom"/>
</dbReference>
<dbReference type="PANTHER" id="PTHR30290:SF9">
    <property type="entry name" value="OLIGOPEPTIDE-BINDING PROTEIN APPA"/>
    <property type="match status" value="1"/>
</dbReference>
<evidence type="ECO:0000256" key="4">
    <source>
        <dbReference type="SAM" id="MobiDB-lite"/>
    </source>
</evidence>
<dbReference type="AlphaFoldDB" id="A0A5C8NZU6"/>
<accession>A0A5C8NZU6</accession>
<dbReference type="SUPFAM" id="SSF53850">
    <property type="entry name" value="Periplasmic binding protein-like II"/>
    <property type="match status" value="1"/>
</dbReference>
<sequence>MAACSGDTSGEDKEEKDTTEEKSNDEKGSDASSEEGQLTYAVDTAPEGLFVPGFAGSIIDSRINDLIHDSLISANENMEYTPHVAEWETEDNKVFTFKLKEGVKWHNGEELTMEDWQFAIEVLAHPDYDGPRFDYVKEIEGAEEFRKGDADTVKGFEVKDDYTAVITFNEAKVNNLENLWTNPMPKAELEDIPVADLSSAPEVRENSVGFGPFKVKEVVEGEYVSLERFDDYWQGEPKLSEVLIKVIDPSLTIGALQNGEIDFMEIRPDDVEELETLDHVRIEEQEGLGYSYIGFRFGHYDKENRTAVADYDKFKSKELRQAMFYALDRESLVDSYLNGKATIVNTPIPSVHWIVADESELTQYDYDPEKAKELLDKAGYKDVDGDGFVEDPDGEKFVVKFGHYAGPAAFEGRTQAIMQNWEDVGIKTELATGQLVEFNTYNEMKDNDDENLEVFFGAWSVGSDPDPSGLWHSTSEWNYGRWVNEESDKLLEEGLSEKSFEQDYRKQVYIDWQKLYNEELPGLPLWENLDLYGINNHIQGVTIDATGPREFHEWYIEK</sequence>
<dbReference type="EMBL" id="VDUW01000002">
    <property type="protein sequence ID" value="TXL66859.1"/>
    <property type="molecule type" value="Genomic_DNA"/>
</dbReference>
<dbReference type="OrthoDB" id="9796817at2"/>
<evidence type="ECO:0000256" key="3">
    <source>
        <dbReference type="ARBA" id="ARBA00022729"/>
    </source>
</evidence>
<keyword evidence="3" id="KW-0732">Signal</keyword>
<dbReference type="Gene3D" id="3.90.76.10">
    <property type="entry name" value="Dipeptide-binding Protein, Domain 1"/>
    <property type="match status" value="1"/>
</dbReference>
<dbReference type="Gene3D" id="3.40.190.10">
    <property type="entry name" value="Periplasmic binding protein-like II"/>
    <property type="match status" value="1"/>
</dbReference>
<dbReference type="NCBIfam" id="NF045467">
    <property type="entry name" value="Opp4A"/>
    <property type="match status" value="1"/>
</dbReference>
<dbReference type="Proteomes" id="UP000321574">
    <property type="component" value="Unassembled WGS sequence"/>
</dbReference>
<dbReference type="GO" id="GO:0042597">
    <property type="term" value="C:periplasmic space"/>
    <property type="evidence" value="ECO:0007669"/>
    <property type="project" value="UniProtKB-ARBA"/>
</dbReference>
<organism evidence="6 7">
    <name type="scientific">Cerasibacillus terrae</name>
    <dbReference type="NCBI Taxonomy" id="2498845"/>
    <lineage>
        <taxon>Bacteria</taxon>
        <taxon>Bacillati</taxon>
        <taxon>Bacillota</taxon>
        <taxon>Bacilli</taxon>
        <taxon>Bacillales</taxon>
        <taxon>Bacillaceae</taxon>
        <taxon>Cerasibacillus</taxon>
    </lineage>
</organism>
<protein>
    <submittedName>
        <fullName evidence="6">Oligopeptide ABC transporter substrate-binding protein</fullName>
    </submittedName>
</protein>
<dbReference type="InterPro" id="IPR050034">
    <property type="entry name" value="Opp4A"/>
</dbReference>
<dbReference type="Pfam" id="PF00496">
    <property type="entry name" value="SBP_bac_5"/>
    <property type="match status" value="1"/>
</dbReference>
<feature type="compositionally biased region" description="Basic and acidic residues" evidence="4">
    <location>
        <begin position="10"/>
        <end position="29"/>
    </location>
</feature>
<comment type="similarity">
    <text evidence="1">Belongs to the bacterial solute-binding protein 5 family.</text>
</comment>
<keyword evidence="7" id="KW-1185">Reference proteome</keyword>
<dbReference type="GO" id="GO:0015833">
    <property type="term" value="P:peptide transport"/>
    <property type="evidence" value="ECO:0007669"/>
    <property type="project" value="TreeGrafter"/>
</dbReference>
<dbReference type="InterPro" id="IPR039424">
    <property type="entry name" value="SBP_5"/>
</dbReference>
<gene>
    <name evidence="6" type="ORF">FHP05_03990</name>
</gene>
<proteinExistence type="inferred from homology"/>
<reference evidence="6 7" key="1">
    <citation type="submission" date="2019-06" db="EMBL/GenBank/DDBJ databases">
        <title>Cerasibacillus sp. nov., isolated from maize field.</title>
        <authorList>
            <person name="Lin S.-Y."/>
            <person name="Tsai C.-F."/>
            <person name="Young C.-C."/>
        </authorList>
    </citation>
    <scope>NUCLEOTIDE SEQUENCE [LARGE SCALE GENOMIC DNA]</scope>
    <source>
        <strain evidence="6 7">CC-CFT480</strain>
    </source>
</reference>
<evidence type="ECO:0000256" key="1">
    <source>
        <dbReference type="ARBA" id="ARBA00005695"/>
    </source>
</evidence>
<dbReference type="GO" id="GO:0043190">
    <property type="term" value="C:ATP-binding cassette (ABC) transporter complex"/>
    <property type="evidence" value="ECO:0007669"/>
    <property type="project" value="InterPro"/>
</dbReference>
<dbReference type="PIRSF" id="PIRSF002741">
    <property type="entry name" value="MppA"/>
    <property type="match status" value="1"/>
</dbReference>
<dbReference type="GO" id="GO:1904680">
    <property type="term" value="F:peptide transmembrane transporter activity"/>
    <property type="evidence" value="ECO:0007669"/>
    <property type="project" value="TreeGrafter"/>
</dbReference>
<comment type="caution">
    <text evidence="6">The sequence shown here is derived from an EMBL/GenBank/DDBJ whole genome shotgun (WGS) entry which is preliminary data.</text>
</comment>
<evidence type="ECO:0000259" key="5">
    <source>
        <dbReference type="Pfam" id="PF00496"/>
    </source>
</evidence>
<evidence type="ECO:0000313" key="7">
    <source>
        <dbReference type="Proteomes" id="UP000321574"/>
    </source>
</evidence>
<dbReference type="Gene3D" id="3.10.105.10">
    <property type="entry name" value="Dipeptide-binding Protein, Domain 3"/>
    <property type="match status" value="1"/>
</dbReference>
<evidence type="ECO:0000313" key="6">
    <source>
        <dbReference type="EMBL" id="TXL66859.1"/>
    </source>
</evidence>
<evidence type="ECO:0000256" key="2">
    <source>
        <dbReference type="ARBA" id="ARBA00022448"/>
    </source>
</evidence>
<name>A0A5C8NZU6_9BACI</name>
<dbReference type="InterPro" id="IPR030678">
    <property type="entry name" value="Peptide/Ni-bd"/>
</dbReference>
<feature type="region of interest" description="Disordered" evidence="4">
    <location>
        <begin position="1"/>
        <end position="37"/>
    </location>
</feature>
<dbReference type="PANTHER" id="PTHR30290">
    <property type="entry name" value="PERIPLASMIC BINDING COMPONENT OF ABC TRANSPORTER"/>
    <property type="match status" value="1"/>
</dbReference>
<feature type="domain" description="Solute-binding protein family 5" evidence="5">
    <location>
        <begin position="80"/>
        <end position="478"/>
    </location>
</feature>
<keyword evidence="2" id="KW-0813">Transport</keyword>